<dbReference type="OrthoDB" id="3256964at2"/>
<gene>
    <name evidence="1" type="ORF">CIK66_12230</name>
</gene>
<accession>A0A2A3YHE7</accession>
<dbReference type="InterPro" id="IPR019660">
    <property type="entry name" value="Put_sensory_transdc_reg_YbjN"/>
</dbReference>
<dbReference type="AlphaFoldDB" id="A0A2A3YHE7"/>
<evidence type="ECO:0000313" key="2">
    <source>
        <dbReference type="Proteomes" id="UP000218598"/>
    </source>
</evidence>
<dbReference type="EMBL" id="NRGR01000020">
    <property type="protein sequence ID" value="PCC38698.1"/>
    <property type="molecule type" value="Genomic_DNA"/>
</dbReference>
<reference evidence="1 2" key="1">
    <citation type="journal article" date="2017" name="Elife">
        <title>Extensive horizontal gene transfer in cheese-associated bacteria.</title>
        <authorList>
            <person name="Bonham K.S."/>
            <person name="Wolfe B.E."/>
            <person name="Dutton R.J."/>
        </authorList>
    </citation>
    <scope>NUCLEOTIDE SEQUENCE [LARGE SCALE GENOMIC DNA]</scope>
    <source>
        <strain evidence="1 2">341_9</strain>
    </source>
</reference>
<organism evidence="1 2">
    <name type="scientific">Brachybacterium alimentarium</name>
    <dbReference type="NCBI Taxonomy" id="47845"/>
    <lineage>
        <taxon>Bacteria</taxon>
        <taxon>Bacillati</taxon>
        <taxon>Actinomycetota</taxon>
        <taxon>Actinomycetes</taxon>
        <taxon>Micrococcales</taxon>
        <taxon>Dermabacteraceae</taxon>
        <taxon>Brachybacterium</taxon>
    </lineage>
</organism>
<protein>
    <submittedName>
        <fullName evidence="1">YbjN domain-containing protein</fullName>
    </submittedName>
</protein>
<sequence length="165" mass="18848">MRLEVTAPNESPALPDSADRLAPMSLSRVEESLSRLGYAFVEDDEHPEILRARFDDYRFQFMVSGEERAVMQTRGRWSHSVDFSRKVEMIKLCNEWNMNRVWPKVYVRRESEGLLGVYGELAADFRAGALDTQVDSAIKCGLSTVIAFFHSLEERLGAELDELDV</sequence>
<name>A0A2A3YHE7_9MICO</name>
<dbReference type="Pfam" id="PF10722">
    <property type="entry name" value="YbjN"/>
    <property type="match status" value="1"/>
</dbReference>
<dbReference type="Proteomes" id="UP000218598">
    <property type="component" value="Unassembled WGS sequence"/>
</dbReference>
<evidence type="ECO:0000313" key="1">
    <source>
        <dbReference type="EMBL" id="PCC38698.1"/>
    </source>
</evidence>
<keyword evidence="2" id="KW-1185">Reference proteome</keyword>
<proteinExistence type="predicted"/>
<comment type="caution">
    <text evidence="1">The sequence shown here is derived from an EMBL/GenBank/DDBJ whole genome shotgun (WGS) entry which is preliminary data.</text>
</comment>
<dbReference type="CDD" id="cd17511">
    <property type="entry name" value="YbjN_AmyR-like"/>
    <property type="match status" value="1"/>
</dbReference>